<dbReference type="Proteomes" id="UP000198211">
    <property type="component" value="Unassembled WGS sequence"/>
</dbReference>
<sequence length="301" mass="33931">MEQPKFSAIDREQFVGTNGPKHNPIQAAHWLSWFQGQEVRVPDHGQCAILALYATVSNCQDTALIVTPEVITDANHLKKAIYALMVENLLADCALGIVDPVQEIKRLYPSTPPPSSPEAALATLCAHLKVERIRPVNKRVPSTHWADPHVLRAYTQHLRQPLIVLDVNKAGDAHMQLYSYQEYEWSPPGSNKQIQHETGCNTALSDEEASKYLRTCGRLHVLPVFLLLKHHERHFYGVQHGELFLRWQAEGDPSFAANISHPYEWIKPLLRPENDIIVKYITGAGRFHDSMYTMGPQAGLA</sequence>
<dbReference type="AlphaFoldDB" id="A0A225UQN6"/>
<evidence type="ECO:0000313" key="1">
    <source>
        <dbReference type="EMBL" id="OWY94469.1"/>
    </source>
</evidence>
<accession>A0A225UQN6</accession>
<reference evidence="2" key="1">
    <citation type="submission" date="2017-03" db="EMBL/GenBank/DDBJ databases">
        <title>Phytopthora megakarya and P. palmivora, two closely related causual agents of cacao black pod achieved similar genome size and gene model numbers by different mechanisms.</title>
        <authorList>
            <person name="Ali S."/>
            <person name="Shao J."/>
            <person name="Larry D.J."/>
            <person name="Kronmiller B."/>
            <person name="Shen D."/>
            <person name="Strem M.D."/>
            <person name="Melnick R.L."/>
            <person name="Guiltinan M.J."/>
            <person name="Tyler B.M."/>
            <person name="Meinhardt L.W."/>
            <person name="Bailey B.A."/>
        </authorList>
    </citation>
    <scope>NUCLEOTIDE SEQUENCE [LARGE SCALE GENOMIC DNA]</scope>
    <source>
        <strain evidence="2">zdho120</strain>
    </source>
</reference>
<protein>
    <submittedName>
        <fullName evidence="1">Uncharacterized protein</fullName>
    </submittedName>
</protein>
<organism evidence="1 2">
    <name type="scientific">Phytophthora megakarya</name>
    <dbReference type="NCBI Taxonomy" id="4795"/>
    <lineage>
        <taxon>Eukaryota</taxon>
        <taxon>Sar</taxon>
        <taxon>Stramenopiles</taxon>
        <taxon>Oomycota</taxon>
        <taxon>Peronosporomycetes</taxon>
        <taxon>Peronosporales</taxon>
        <taxon>Peronosporaceae</taxon>
        <taxon>Phytophthora</taxon>
    </lineage>
</organism>
<comment type="caution">
    <text evidence="1">The sequence shown here is derived from an EMBL/GenBank/DDBJ whole genome shotgun (WGS) entry which is preliminary data.</text>
</comment>
<evidence type="ECO:0000313" key="2">
    <source>
        <dbReference type="Proteomes" id="UP000198211"/>
    </source>
</evidence>
<dbReference type="OrthoDB" id="127577at2759"/>
<name>A0A225UQN6_9STRA</name>
<gene>
    <name evidence="1" type="ORF">PHMEG_00035790</name>
</gene>
<dbReference type="EMBL" id="NBNE01014330">
    <property type="protein sequence ID" value="OWY94469.1"/>
    <property type="molecule type" value="Genomic_DNA"/>
</dbReference>
<keyword evidence="2" id="KW-1185">Reference proteome</keyword>
<proteinExistence type="predicted"/>